<dbReference type="GeneID" id="26904313"/>
<dbReference type="GO" id="GO:0005524">
    <property type="term" value="F:ATP binding"/>
    <property type="evidence" value="ECO:0007669"/>
    <property type="project" value="InterPro"/>
</dbReference>
<sequence length="726" mass="81533">MFSPSLMQRGPSPLTLTEGGGGGRLQSFMNGFEARVHLFAMYTYELVCDVSPLPFEVTVLLAVFTFITVRQLVLWYTLDLKRETNGYVYWHMKDLISTELLDSFKREHHLNSAMIVYITQKLWRNMPLTAAELKNKAFTIHLLLLHSKAVDDELEEYYSDMELNFCDHVELLLPVKLPIYPYWTPVHEGGVEVCTWITTTRIKNQSPEAHRYLYLRARKDDSSQGGANADAALRRFVDNAVAFYFANGYADRDDHSLRMYRISPSVGRILVKAAPMPLAPTLDTVFFPQSEAVRVQLQHFTEKKGRYAINGFPRKLGFLLYGPRGTGKRSFVRALAYHTKRHLVRIPLSRFTKNEQLYNTFHFEAAVTGSAEDWSMLNSRKVIFLLEDVDTESEVVRARGSSHTARVRRSRGLTTRGTRELKDSFEVAKCLDDGSKKPSDNTSSSNYEDDAEEDDEAHTPRAHGSTQPVPAHNAATAVAPPAPLMAVPELLGLGGALFAREDAKLDAINLSSLLNILDGVVEDPERIVVMIADHPERLDPALLRSGRLATHVRFDYIELNELIGLCGLFYGSECLFVKGTLRGDAAAMLARVHSGVAEYTRAVTSGDESPPFPHEMQDNSMKGQSAKKTMANGDDALLKWQRHEYRSAETEKLEEQIIRQLSSMQAAKVRASIAALEEENVPRRNFLVTPAHAHHLCMHAKTLDLFLESLCAYIRGGGRDGLKATQ</sequence>
<dbReference type="InterPro" id="IPR027417">
    <property type="entry name" value="P-loop_NTPase"/>
</dbReference>
<dbReference type="PANTHER" id="PTHR23070">
    <property type="entry name" value="BCS1 AAA-TYPE ATPASE"/>
    <property type="match status" value="1"/>
</dbReference>
<dbReference type="SMART" id="SM00382">
    <property type="entry name" value="AAA"/>
    <property type="match status" value="1"/>
</dbReference>
<evidence type="ECO:0000259" key="2">
    <source>
        <dbReference type="SMART" id="SM00382"/>
    </source>
</evidence>
<dbReference type="AlphaFoldDB" id="A0A0M9G425"/>
<evidence type="ECO:0000256" key="1">
    <source>
        <dbReference type="SAM" id="MobiDB-lite"/>
    </source>
</evidence>
<dbReference type="OMA" id="EHYDLRM"/>
<dbReference type="SUPFAM" id="SSF52540">
    <property type="entry name" value="P-loop containing nucleoside triphosphate hydrolases"/>
    <property type="match status" value="1"/>
</dbReference>
<reference evidence="3 4" key="1">
    <citation type="submission" date="2015-07" db="EMBL/GenBank/DDBJ databases">
        <title>High-quality genome of monoxenous trypanosomatid Leptomonas pyrrhocoris.</title>
        <authorList>
            <person name="Flegontov P."/>
            <person name="Butenko A."/>
            <person name="Firsov S."/>
            <person name="Vlcek C."/>
            <person name="Logacheva M.D."/>
            <person name="Field M."/>
            <person name="Filatov D."/>
            <person name="Flegontova O."/>
            <person name="Gerasimov E."/>
            <person name="Jackson A.P."/>
            <person name="Kelly S."/>
            <person name="Opperdoes F."/>
            <person name="O'Reilly A."/>
            <person name="Votypka J."/>
            <person name="Yurchenko V."/>
            <person name="Lukes J."/>
        </authorList>
    </citation>
    <scope>NUCLEOTIDE SEQUENCE [LARGE SCALE GENOMIC DNA]</scope>
    <source>
        <strain evidence="3">H10</strain>
    </source>
</reference>
<dbReference type="GO" id="GO:0016887">
    <property type="term" value="F:ATP hydrolysis activity"/>
    <property type="evidence" value="ECO:0007669"/>
    <property type="project" value="InterPro"/>
</dbReference>
<keyword evidence="4" id="KW-1185">Reference proteome</keyword>
<feature type="domain" description="AAA+ ATPase" evidence="2">
    <location>
        <begin position="314"/>
        <end position="558"/>
    </location>
</feature>
<dbReference type="Proteomes" id="UP000037923">
    <property type="component" value="Unassembled WGS sequence"/>
</dbReference>
<feature type="region of interest" description="Disordered" evidence="1">
    <location>
        <begin position="431"/>
        <end position="471"/>
    </location>
</feature>
<comment type="caution">
    <text evidence="3">The sequence shown here is derived from an EMBL/GenBank/DDBJ whole genome shotgun (WGS) entry which is preliminary data.</text>
</comment>
<evidence type="ECO:0000313" key="3">
    <source>
        <dbReference type="EMBL" id="KPA81729.1"/>
    </source>
</evidence>
<accession>A0A0M9G425</accession>
<organism evidence="3 4">
    <name type="scientific">Leptomonas pyrrhocoris</name>
    <name type="common">Firebug parasite</name>
    <dbReference type="NCBI Taxonomy" id="157538"/>
    <lineage>
        <taxon>Eukaryota</taxon>
        <taxon>Discoba</taxon>
        <taxon>Euglenozoa</taxon>
        <taxon>Kinetoplastea</taxon>
        <taxon>Metakinetoplastina</taxon>
        <taxon>Trypanosomatida</taxon>
        <taxon>Trypanosomatidae</taxon>
        <taxon>Leishmaniinae</taxon>
        <taxon>Leptomonas</taxon>
    </lineage>
</organism>
<protein>
    <submittedName>
        <fullName evidence="3">A44l protein-like protein</fullName>
    </submittedName>
</protein>
<dbReference type="InterPro" id="IPR011704">
    <property type="entry name" value="ATPase_dyneun-rel_AAA"/>
</dbReference>
<dbReference type="EMBL" id="LGTL01000006">
    <property type="protein sequence ID" value="KPA81729.1"/>
    <property type="molecule type" value="Genomic_DNA"/>
</dbReference>
<proteinExistence type="predicted"/>
<feature type="compositionally biased region" description="Acidic residues" evidence="1">
    <location>
        <begin position="447"/>
        <end position="456"/>
    </location>
</feature>
<dbReference type="Gene3D" id="3.40.50.300">
    <property type="entry name" value="P-loop containing nucleotide triphosphate hydrolases"/>
    <property type="match status" value="1"/>
</dbReference>
<evidence type="ECO:0000313" key="4">
    <source>
        <dbReference type="Proteomes" id="UP000037923"/>
    </source>
</evidence>
<gene>
    <name evidence="3" type="ORF">ABB37_04022</name>
</gene>
<dbReference type="OrthoDB" id="10251412at2759"/>
<name>A0A0M9G425_LEPPY</name>
<dbReference type="RefSeq" id="XP_015660168.1">
    <property type="nucleotide sequence ID" value="XM_015801548.1"/>
</dbReference>
<dbReference type="InterPro" id="IPR003593">
    <property type="entry name" value="AAA+_ATPase"/>
</dbReference>
<dbReference type="InterPro" id="IPR050747">
    <property type="entry name" value="Mitochondrial_chaperone_BCS1"/>
</dbReference>
<dbReference type="Pfam" id="PF07728">
    <property type="entry name" value="AAA_5"/>
    <property type="match status" value="1"/>
</dbReference>
<dbReference type="VEuPathDB" id="TriTrypDB:LpyrH10_06_3920"/>